<proteinExistence type="predicted"/>
<evidence type="ECO:0000313" key="3">
    <source>
        <dbReference type="Proteomes" id="UP000646827"/>
    </source>
</evidence>
<feature type="region of interest" description="Disordered" evidence="1">
    <location>
        <begin position="102"/>
        <end position="121"/>
    </location>
</feature>
<feature type="compositionally biased region" description="Basic residues" evidence="1">
    <location>
        <begin position="237"/>
        <end position="249"/>
    </location>
</feature>
<dbReference type="Proteomes" id="UP000646827">
    <property type="component" value="Unassembled WGS sequence"/>
</dbReference>
<comment type="caution">
    <text evidence="2">The sequence shown here is derived from an EMBL/GenBank/DDBJ whole genome shotgun (WGS) entry which is preliminary data.</text>
</comment>
<evidence type="ECO:0000256" key="1">
    <source>
        <dbReference type="SAM" id="MobiDB-lite"/>
    </source>
</evidence>
<dbReference type="OrthoDB" id="2299835at2759"/>
<evidence type="ECO:0000313" key="2">
    <source>
        <dbReference type="EMBL" id="KAG2213638.1"/>
    </source>
</evidence>
<dbReference type="EMBL" id="JAEPRB010000671">
    <property type="protein sequence ID" value="KAG2213638.1"/>
    <property type="molecule type" value="Genomic_DNA"/>
</dbReference>
<feature type="compositionally biased region" description="Basic residues" evidence="1">
    <location>
        <begin position="102"/>
        <end position="111"/>
    </location>
</feature>
<sequence>MSTIHSRLKTVEHKASTSNSKRKVPRPTPEELEEAAHGLHSLKDAVQRKIKSKIPDDYDMGLLAVKFSRLNLKSATKIPLQIPTTARRFTFTLNLIMSSHKSTARKTGKRKGYSEQQPAPGIRKSRRLLEKAMSALNVTGENEPIASLENVIQEDVIMIDSVTVTHEQDLDTEPSNYQIHFEVDQVRLIQTGDAIDNESDDEDSSDNSESDEEKMTLLSIAPESPAVRRTPSIPQVAKKKCTSHVIKKS</sequence>
<name>A0A8H7VEL2_9FUNG</name>
<gene>
    <name evidence="2" type="ORF">INT45_008808</name>
</gene>
<feature type="region of interest" description="Disordered" evidence="1">
    <location>
        <begin position="1"/>
        <end position="30"/>
    </location>
</feature>
<feature type="compositionally biased region" description="Acidic residues" evidence="1">
    <location>
        <begin position="195"/>
        <end position="212"/>
    </location>
</feature>
<organism evidence="2 3">
    <name type="scientific">Circinella minor</name>
    <dbReference type="NCBI Taxonomy" id="1195481"/>
    <lineage>
        <taxon>Eukaryota</taxon>
        <taxon>Fungi</taxon>
        <taxon>Fungi incertae sedis</taxon>
        <taxon>Mucoromycota</taxon>
        <taxon>Mucoromycotina</taxon>
        <taxon>Mucoromycetes</taxon>
        <taxon>Mucorales</taxon>
        <taxon>Lichtheimiaceae</taxon>
        <taxon>Circinella</taxon>
    </lineage>
</organism>
<keyword evidence="3" id="KW-1185">Reference proteome</keyword>
<reference evidence="2 3" key="1">
    <citation type="submission" date="2020-12" db="EMBL/GenBank/DDBJ databases">
        <title>Metabolic potential, ecology and presence of endohyphal bacteria is reflected in genomic diversity of Mucoromycotina.</title>
        <authorList>
            <person name="Muszewska A."/>
            <person name="Okrasinska A."/>
            <person name="Steczkiewicz K."/>
            <person name="Drgas O."/>
            <person name="Orlowska M."/>
            <person name="Perlinska-Lenart U."/>
            <person name="Aleksandrzak-Piekarczyk T."/>
            <person name="Szatraj K."/>
            <person name="Zielenkiewicz U."/>
            <person name="Pilsyk S."/>
            <person name="Malc E."/>
            <person name="Mieczkowski P."/>
            <person name="Kruszewska J.S."/>
            <person name="Biernat P."/>
            <person name="Pawlowska J."/>
        </authorList>
    </citation>
    <scope>NUCLEOTIDE SEQUENCE [LARGE SCALE GENOMIC DNA]</scope>
    <source>
        <strain evidence="2 3">CBS 142.35</strain>
    </source>
</reference>
<protein>
    <submittedName>
        <fullName evidence="2">Uncharacterized protein</fullName>
    </submittedName>
</protein>
<dbReference type="AlphaFoldDB" id="A0A8H7VEL2"/>
<accession>A0A8H7VEL2</accession>
<feature type="region of interest" description="Disordered" evidence="1">
    <location>
        <begin position="193"/>
        <end position="249"/>
    </location>
</feature>